<dbReference type="Gene3D" id="3.40.50.300">
    <property type="entry name" value="P-loop containing nucleotide triphosphate hydrolases"/>
    <property type="match status" value="2"/>
</dbReference>
<keyword evidence="4" id="KW-0547">Nucleotide-binding</keyword>
<dbReference type="FunFam" id="3.40.50.300:FF:001091">
    <property type="entry name" value="Probable disease resistance protein At1g61300"/>
    <property type="match status" value="1"/>
</dbReference>
<dbReference type="Proteomes" id="UP000006591">
    <property type="component" value="Chromosome 7"/>
</dbReference>
<keyword evidence="3" id="KW-0677">Repeat</keyword>
<keyword evidence="2" id="KW-0433">Leucine-rich repeat</keyword>
<dbReference type="InterPro" id="IPR044974">
    <property type="entry name" value="Disease_R_plants"/>
</dbReference>
<evidence type="ECO:0000256" key="5">
    <source>
        <dbReference type="ARBA" id="ARBA00022821"/>
    </source>
</evidence>
<evidence type="ECO:0000313" key="12">
    <source>
        <dbReference type="EnsemblPlants" id="ONIVA07G10470.4"/>
    </source>
</evidence>
<organism evidence="12">
    <name type="scientific">Oryza nivara</name>
    <name type="common">Indian wild rice</name>
    <name type="synonym">Oryza sativa f. spontanea</name>
    <dbReference type="NCBI Taxonomy" id="4536"/>
    <lineage>
        <taxon>Eukaryota</taxon>
        <taxon>Viridiplantae</taxon>
        <taxon>Streptophyta</taxon>
        <taxon>Embryophyta</taxon>
        <taxon>Tracheophyta</taxon>
        <taxon>Spermatophyta</taxon>
        <taxon>Magnoliopsida</taxon>
        <taxon>Liliopsida</taxon>
        <taxon>Poales</taxon>
        <taxon>Poaceae</taxon>
        <taxon>BOP clade</taxon>
        <taxon>Oryzoideae</taxon>
        <taxon>Oryzeae</taxon>
        <taxon>Oryzinae</taxon>
        <taxon>Oryza</taxon>
    </lineage>
</organism>
<evidence type="ECO:0000256" key="3">
    <source>
        <dbReference type="ARBA" id="ARBA00022737"/>
    </source>
</evidence>
<dbReference type="eggNOG" id="KOG4658">
    <property type="taxonomic scope" value="Eukaryota"/>
</dbReference>
<dbReference type="PANTHER" id="PTHR23155">
    <property type="entry name" value="DISEASE RESISTANCE PROTEIN RP"/>
    <property type="match status" value="1"/>
</dbReference>
<dbReference type="InterPro" id="IPR041118">
    <property type="entry name" value="Rx_N"/>
</dbReference>
<dbReference type="InterPro" id="IPR002182">
    <property type="entry name" value="NB-ARC"/>
</dbReference>
<feature type="domain" description="Disease resistance protein winged helix" evidence="10">
    <location>
        <begin position="540"/>
        <end position="611"/>
    </location>
</feature>
<dbReference type="GO" id="GO:0009626">
    <property type="term" value="P:plant-type hypersensitive response"/>
    <property type="evidence" value="ECO:0007669"/>
    <property type="project" value="UniProtKB-ARBA"/>
</dbReference>
<evidence type="ECO:0000256" key="1">
    <source>
        <dbReference type="ARBA" id="ARBA00008894"/>
    </source>
</evidence>
<dbReference type="Gene3D" id="1.20.5.4130">
    <property type="match status" value="2"/>
</dbReference>
<feature type="domain" description="Disease resistance N-terminal" evidence="9">
    <location>
        <begin position="12"/>
        <end position="95"/>
    </location>
</feature>
<dbReference type="PANTHER" id="PTHR23155:SF906">
    <property type="entry name" value="OS08G0205100 PROTEIN"/>
    <property type="match status" value="1"/>
</dbReference>
<evidence type="ECO:0000256" key="2">
    <source>
        <dbReference type="ARBA" id="ARBA00022614"/>
    </source>
</evidence>
<dbReference type="InterPro" id="IPR042197">
    <property type="entry name" value="Apaf_helical"/>
</dbReference>
<protein>
    <submittedName>
        <fullName evidence="12">Uncharacterized protein</fullName>
    </submittedName>
</protein>
<feature type="domain" description="Disease resistance R13L4/SHOC-2-like LRR" evidence="11">
    <location>
        <begin position="660"/>
        <end position="1025"/>
    </location>
</feature>
<dbReference type="GO" id="GO:0043531">
    <property type="term" value="F:ADP binding"/>
    <property type="evidence" value="ECO:0007669"/>
    <property type="project" value="InterPro"/>
</dbReference>
<dbReference type="Pfam" id="PF18052">
    <property type="entry name" value="Rx_N"/>
    <property type="match status" value="2"/>
</dbReference>
<dbReference type="GO" id="GO:0042742">
    <property type="term" value="P:defense response to bacterium"/>
    <property type="evidence" value="ECO:0007669"/>
    <property type="project" value="UniProtKB-ARBA"/>
</dbReference>
<proteinExistence type="inferred from homology"/>
<sequence length="2055" mass="231696">MEAQMCASLGSMGSVLMKLDLVLANEHRLQKKAKDGILLLKVDLEEINTKFVDLSEVADPTMAVRYWMKEVRELTYDIEDYIDQLMHSEDGSKLGSGRRVRGLKIKRFSKRLKRPPLTVDKIMGFRARVQESSERHERFGLGDCISERTRGLIGACHLPPPHRKPPALVGIEKPMNQLVKWLTDEEEQLKVISIVGPAGIGKTTLARELFRKLRGQFACRAFVQASQNPDMGRLLGSMLSQVGSNKPLHTSSVQDLIDSLREHLQDKRYLSLNLTVVAALIQVRRDQRCCLCPRPPSSSPPPPPSFATAAALIRVHRALDRCRLPLPHPSPPSTAGRRPRPRPPPLPPSSAFAVTNAAALVRVRRRRHRHRTQLLPPPLSASTTPSTAAASLVRAKDVWILLTKHSQSRIITTTEIKDVALACCDYQLEHTFKMEPLGDGNSRKLFLSRVFGSENKCPKRFDDVANKIIRKCSGLPLAIISIASLLARQSNKSEVWDCLDNTLTSTLMTNSSFEVVKQAVNLAYNSLPHSLKTCMLYLSIYPEGHIIWTNDLLKQWMAEGFISLTQGTEIDRVAENYFYELVNRGMIQPVDVDYNDEVISCTVHHMVLDVITNKSMEENFVTVIDCSETSIGFPHKVRRLSLRFSSTKYATKLANITLAQVRSWYFVGLTNFVPSIMEFKLLRVVILQLWGCHDGQSSFNLTNIGRLFQLRYMKISCNISVDLPLKMQGLQYLETLEINARISAIPSDIVHLPRLFHLHLPCITDLSNGIGSMRSLRSLGYFDLCNNSEDNIRNLGELTNLQDLRLTCSTVPFDRLERNMEVVSSFLWRLGNLKSLSLVPSHSASSKCISCDGLRIVSTPPRLLQKLELLMPIGVFSRLPKWIGQLDKLCVLKIVVREVLRYDIDNLIGLPSLSILSLNVRTVPSSKIIFHKTAFPALKYLKFKCRLLCLSFEEGAMPNLKRLKLGFNAHGAEEYCSTSVGIEFLLSLTEINGVIGVFGASKSDRIAAEHVLINVSKVHPGCPSINIHQVDCIFDGNEAMSSKAEEKAYMSLQETQCQILEKVLTDQHGILELNTQKNKEGRVVRRNFFFTFPRYVWSASCFPSTVAIYRDKGRKREREMASVSVSTGVMNSLLEKLNSLPCEENYNLKGVRNELVLLKSQLSELNILLEVLAEMDEPAPLAEKWMSQVKELTYDVEDYIDDLSCQGHYYGKVLFARWIAQYISMFIVHSHANQRIQQLTIAIVDAIHQHKRYKLDCSLASPSLCLDTRLPVLFVDSAGLVGIEGPKNKLIKLLMNVHAEQGLKVLSIVGFGGLGKTALANEVYHELGEQFEYRVFVSVTQRPQIAVLLRNMLSQLGEQKSAESNDVQYLISKLREHLNNKRYFIILDDLWDESVWNILSCAFPTNSHGSRVITTTRIETVGRACCAYQADFIYKMQCLNAKDSETLFFSRIFGSKDQCPENLEEGLVEIVRKCDGVPLAIVTVAQHLASRQTTFKEQLESLRSSLCTILGTCSTFQGIRHTLNLSYINLPNYLKTCLLYLGIYPTGYTIRKDDLVKQWVAEGFASSMHGQDAEHVAKGYFNELVNRSVVQPVDTDYNDEVLSFRVHSSMLEFIRYKSAEENFLTVVDQLGATRGRPDKIRRLCLHVNESSAFRIPASFDLSQVRSLLFFGASVMDVSEYRFLRVLILQSFDSGLLQEIDLTGIQALFQLRYLKVSAYITLLPRRIGMLQYLQTLCIEGSRLLYMPPDIVCLPNLSHLIVPLQTSLPDGICNLKSLRTLKCFDLDMNSSKNIKGIGELTSLIELDYFFDGRKLKTEKQDALCCSLGKLAYGKLKYLYISAPGAGYNASRLSNVSPSPRHLEKLVLSGCWFLHVPKWIKELRELYSLVLSVEDLDMSDVRALGGMPTLVHLFLETRRGPMENSITITDKSFPALKHFEFSCRAPCLIFQAGAMPQVERLSLNFAADGWNKCNSEAIGIERLTELKEICVQVLGSGANRLNTESRILAEVYYYFEQFHAHGKNVRYSYNNDVDHSYFNDDGDDDYNGDSDVSSVISG</sequence>
<dbReference type="InterPro" id="IPR055414">
    <property type="entry name" value="LRR_R13L4/SHOC2-like"/>
</dbReference>
<dbReference type="Pfam" id="PF23559">
    <property type="entry name" value="WHD_DRP"/>
    <property type="match status" value="2"/>
</dbReference>
<dbReference type="Gramene" id="ONIVA07G10470.4">
    <property type="protein sequence ID" value="ONIVA07G10470.4"/>
    <property type="gene ID" value="ONIVA07G10470"/>
</dbReference>
<evidence type="ECO:0000259" key="9">
    <source>
        <dbReference type="Pfam" id="PF18052"/>
    </source>
</evidence>
<dbReference type="OMA" id="IISHCSK"/>
<dbReference type="STRING" id="4536.A0A0E0HZV3"/>
<dbReference type="EnsemblPlants" id="ONIVA07G10470.4">
    <property type="protein sequence ID" value="ONIVA07G10470.4"/>
    <property type="gene ID" value="ONIVA07G10470"/>
</dbReference>
<name>A0A0E0HZV3_ORYNI</name>
<feature type="domain" description="Disease resistance N-terminal" evidence="9">
    <location>
        <begin position="1129"/>
        <end position="1206"/>
    </location>
</feature>
<evidence type="ECO:0000259" key="10">
    <source>
        <dbReference type="Pfam" id="PF23559"/>
    </source>
</evidence>
<dbReference type="CDD" id="cd14798">
    <property type="entry name" value="RX-CC_like"/>
    <property type="match status" value="2"/>
</dbReference>
<accession>A0A0E0HZV3</accession>
<keyword evidence="6" id="KW-0175">Coiled coil</keyword>
<reference evidence="12" key="1">
    <citation type="submission" date="2015-04" db="UniProtKB">
        <authorList>
            <consortium name="EnsemblPlants"/>
        </authorList>
    </citation>
    <scope>IDENTIFICATION</scope>
    <source>
        <strain evidence="12">SL10</strain>
    </source>
</reference>
<keyword evidence="5" id="KW-0611">Plant defense</keyword>
<evidence type="ECO:0000313" key="13">
    <source>
        <dbReference type="Proteomes" id="UP000006591"/>
    </source>
</evidence>
<evidence type="ECO:0000256" key="4">
    <source>
        <dbReference type="ARBA" id="ARBA00022741"/>
    </source>
</evidence>
<feature type="region of interest" description="Disordered" evidence="7">
    <location>
        <begin position="323"/>
        <end position="351"/>
    </location>
</feature>
<dbReference type="GO" id="GO:0002758">
    <property type="term" value="P:innate immune response-activating signaling pathway"/>
    <property type="evidence" value="ECO:0007669"/>
    <property type="project" value="UniProtKB-ARBA"/>
</dbReference>
<dbReference type="SUPFAM" id="SSF52058">
    <property type="entry name" value="L domain-like"/>
    <property type="match status" value="2"/>
</dbReference>
<dbReference type="PRINTS" id="PR00364">
    <property type="entry name" value="DISEASERSIST"/>
</dbReference>
<dbReference type="InterPro" id="IPR058922">
    <property type="entry name" value="WHD_DRP"/>
</dbReference>
<dbReference type="InterPro" id="IPR027417">
    <property type="entry name" value="P-loop_NTPase"/>
</dbReference>
<dbReference type="Pfam" id="PF00931">
    <property type="entry name" value="NB-ARC"/>
    <property type="match status" value="2"/>
</dbReference>
<feature type="domain" description="NB-ARC" evidence="8">
    <location>
        <begin position="172"/>
        <end position="270"/>
    </location>
</feature>
<feature type="domain" description="Disease resistance protein winged helix" evidence="10">
    <location>
        <begin position="1543"/>
        <end position="1614"/>
    </location>
</feature>
<dbReference type="Gene3D" id="1.10.8.430">
    <property type="entry name" value="Helical domain of apoptotic protease-activating factors"/>
    <property type="match status" value="1"/>
</dbReference>
<dbReference type="SUPFAM" id="SSF52540">
    <property type="entry name" value="P-loop containing nucleoside triphosphate hydrolases"/>
    <property type="match status" value="3"/>
</dbReference>
<reference evidence="12" key="2">
    <citation type="submission" date="2018-04" db="EMBL/GenBank/DDBJ databases">
        <title>OnivRS2 (Oryza nivara Reference Sequence Version 2).</title>
        <authorList>
            <person name="Zhang J."/>
            <person name="Kudrna D."/>
            <person name="Lee S."/>
            <person name="Talag J."/>
            <person name="Rajasekar S."/>
            <person name="Welchert J."/>
            <person name="Hsing Y.-I."/>
            <person name="Wing R.A."/>
        </authorList>
    </citation>
    <scope>NUCLEOTIDE SEQUENCE [LARGE SCALE GENOMIC DNA]</scope>
    <source>
        <strain evidence="12">SL10</strain>
    </source>
</reference>
<feature type="domain" description="NB-ARC" evidence="8">
    <location>
        <begin position="1284"/>
        <end position="1454"/>
    </location>
</feature>
<evidence type="ECO:0000259" key="11">
    <source>
        <dbReference type="Pfam" id="PF23598"/>
    </source>
</evidence>
<dbReference type="InterPro" id="IPR036388">
    <property type="entry name" value="WH-like_DNA-bd_sf"/>
</dbReference>
<dbReference type="InterPro" id="IPR038005">
    <property type="entry name" value="RX-like_CC"/>
</dbReference>
<evidence type="ECO:0000256" key="7">
    <source>
        <dbReference type="SAM" id="MobiDB-lite"/>
    </source>
</evidence>
<evidence type="ECO:0000259" key="8">
    <source>
        <dbReference type="Pfam" id="PF00931"/>
    </source>
</evidence>
<dbReference type="Gene3D" id="1.10.10.10">
    <property type="entry name" value="Winged helix-like DNA-binding domain superfamily/Winged helix DNA-binding domain"/>
    <property type="match status" value="2"/>
</dbReference>
<dbReference type="InterPro" id="IPR032675">
    <property type="entry name" value="LRR_dom_sf"/>
</dbReference>
<comment type="similarity">
    <text evidence="1">Belongs to the disease resistance NB-LRR family.</text>
</comment>
<dbReference type="FunFam" id="1.10.10.10:FF:000322">
    <property type="entry name" value="Probable disease resistance protein At1g63360"/>
    <property type="match status" value="2"/>
</dbReference>
<feature type="domain" description="Disease resistance R13L4/SHOC-2-like LRR" evidence="11">
    <location>
        <begin position="1663"/>
        <end position="1997"/>
    </location>
</feature>
<evidence type="ECO:0000256" key="6">
    <source>
        <dbReference type="ARBA" id="ARBA00023054"/>
    </source>
</evidence>
<dbReference type="Gene3D" id="3.80.10.10">
    <property type="entry name" value="Ribonuclease Inhibitor"/>
    <property type="match status" value="2"/>
</dbReference>
<dbReference type="Pfam" id="PF23598">
    <property type="entry name" value="LRR_14"/>
    <property type="match status" value="2"/>
</dbReference>
<keyword evidence="13" id="KW-1185">Reference proteome</keyword>